<dbReference type="PANTHER" id="PTHR10848:SF0">
    <property type="entry name" value="MEIOTIC RECOMBINATION PROTEIN SPO11"/>
    <property type="match status" value="1"/>
</dbReference>
<evidence type="ECO:0000256" key="7">
    <source>
        <dbReference type="ARBA" id="ARBA00023029"/>
    </source>
</evidence>
<evidence type="ECO:0000256" key="3">
    <source>
        <dbReference type="ARBA" id="ARBA00006559"/>
    </source>
</evidence>
<dbReference type="GO" id="GO:0003918">
    <property type="term" value="F:DNA topoisomerase type II (double strand cut, ATP-hydrolyzing) activity"/>
    <property type="evidence" value="ECO:0007669"/>
    <property type="project" value="UniProtKB-UniRule"/>
</dbReference>
<keyword evidence="7 10" id="KW-0799">Topoisomerase</keyword>
<dbReference type="GO" id="GO:0007131">
    <property type="term" value="P:reciprocal meiotic recombination"/>
    <property type="evidence" value="ECO:0007669"/>
    <property type="project" value="TreeGrafter"/>
</dbReference>
<organism evidence="13 14">
    <name type="scientific">Dendrobium catenatum</name>
    <dbReference type="NCBI Taxonomy" id="906689"/>
    <lineage>
        <taxon>Eukaryota</taxon>
        <taxon>Viridiplantae</taxon>
        <taxon>Streptophyta</taxon>
        <taxon>Embryophyta</taxon>
        <taxon>Tracheophyta</taxon>
        <taxon>Spermatophyta</taxon>
        <taxon>Magnoliopsida</taxon>
        <taxon>Liliopsida</taxon>
        <taxon>Asparagales</taxon>
        <taxon>Orchidaceae</taxon>
        <taxon>Epidendroideae</taxon>
        <taxon>Malaxideae</taxon>
        <taxon>Dendrobiinae</taxon>
        <taxon>Dendrobium</taxon>
    </lineage>
</organism>
<feature type="domain" description="Spo11/DNA topoisomerase VI subunit A N-terminal" evidence="11">
    <location>
        <begin position="72"/>
        <end position="136"/>
    </location>
</feature>
<feature type="domain" description="Topoisomerase 6 subunit A/Spo11 TOPRIM" evidence="12">
    <location>
        <begin position="227"/>
        <end position="332"/>
    </location>
</feature>
<evidence type="ECO:0000256" key="5">
    <source>
        <dbReference type="ARBA" id="ARBA00022723"/>
    </source>
</evidence>
<sequence>MFFKVRARIEVAVIKFLNALSSPTPAISSLPLICRKSSNSDVRCGLLSDVSSVFLSHSFFSRSFLRAGHAKAFIRVWKVMEMCFQILSQGKLVTQRELFYKLLCDSPNYFSSQRDANRAVQDVVALLRCTRNSLGIIASSRGTIIGRLSIKNQEGDIVDCSGLGPAGYAISGDLNLLSKLEFRSDARYIIVVEKDAIFQRLAEDCLFNLVPCILITAKGYPDIATRNPAGLAILSTYKYGSIAMGLESYRYACNIKWLGLRKDDLQILPQPAFINLKPRDLQIAKSLLSSKTLQEKYRAELTAMVEMGHRVEIEALYFRGFNFLSQYIATKIVKSDYI</sequence>
<evidence type="ECO:0000256" key="10">
    <source>
        <dbReference type="PROSITE-ProRule" id="PRU01385"/>
    </source>
</evidence>
<dbReference type="Gene3D" id="3.40.1360.10">
    <property type="match status" value="2"/>
</dbReference>
<evidence type="ECO:0000256" key="6">
    <source>
        <dbReference type="ARBA" id="ARBA00022842"/>
    </source>
</evidence>
<evidence type="ECO:0000256" key="9">
    <source>
        <dbReference type="ARBA" id="ARBA00023235"/>
    </source>
</evidence>
<evidence type="ECO:0000259" key="12">
    <source>
        <dbReference type="Pfam" id="PF21180"/>
    </source>
</evidence>
<accession>A0A2I0WIL8</accession>
<dbReference type="FunFam" id="1.10.10.10:FF:000487">
    <property type="entry name" value="Meiotic recombination protein SPO11-2"/>
    <property type="match status" value="1"/>
</dbReference>
<dbReference type="GO" id="GO:0005524">
    <property type="term" value="F:ATP binding"/>
    <property type="evidence" value="ECO:0007669"/>
    <property type="project" value="InterPro"/>
</dbReference>
<keyword evidence="8 10" id="KW-0238">DNA-binding</keyword>
<dbReference type="CDD" id="cd00223">
    <property type="entry name" value="TOPRIM_TopoIIB_SPO"/>
    <property type="match status" value="1"/>
</dbReference>
<comment type="similarity">
    <text evidence="3 10">Belongs to the TOP6A family.</text>
</comment>
<dbReference type="InterPro" id="IPR036078">
    <property type="entry name" value="Spo11/TopoVI_A_sf"/>
</dbReference>
<reference evidence="13 14" key="1">
    <citation type="journal article" date="2016" name="Sci. Rep.">
        <title>The Dendrobium catenatum Lindl. genome sequence provides insights into polysaccharide synthase, floral development and adaptive evolution.</title>
        <authorList>
            <person name="Zhang G.Q."/>
            <person name="Xu Q."/>
            <person name="Bian C."/>
            <person name="Tsai W.C."/>
            <person name="Yeh C.M."/>
            <person name="Liu K.W."/>
            <person name="Yoshida K."/>
            <person name="Zhang L.S."/>
            <person name="Chang S.B."/>
            <person name="Chen F."/>
            <person name="Shi Y."/>
            <person name="Su Y.Y."/>
            <person name="Zhang Y.Q."/>
            <person name="Chen L.J."/>
            <person name="Yin Y."/>
            <person name="Lin M."/>
            <person name="Huang H."/>
            <person name="Deng H."/>
            <person name="Wang Z.W."/>
            <person name="Zhu S.L."/>
            <person name="Zhao X."/>
            <person name="Deng C."/>
            <person name="Niu S.C."/>
            <person name="Huang J."/>
            <person name="Wang M."/>
            <person name="Liu G.H."/>
            <person name="Yang H.J."/>
            <person name="Xiao X.J."/>
            <person name="Hsiao Y.Y."/>
            <person name="Wu W.L."/>
            <person name="Chen Y.Y."/>
            <person name="Mitsuda N."/>
            <person name="Ohme-Takagi M."/>
            <person name="Luo Y.B."/>
            <person name="Van de Peer Y."/>
            <person name="Liu Z.J."/>
        </authorList>
    </citation>
    <scope>NUCLEOTIDE SEQUENCE [LARGE SCALE GENOMIC DNA]</scope>
    <source>
        <tissue evidence="13">The whole plant</tissue>
    </source>
</reference>
<dbReference type="Pfam" id="PF04406">
    <property type="entry name" value="TP6A_N"/>
    <property type="match status" value="1"/>
</dbReference>
<dbReference type="PANTHER" id="PTHR10848">
    <property type="entry name" value="MEIOTIC RECOMBINATION PROTEIN SPO11"/>
    <property type="match status" value="1"/>
</dbReference>
<keyword evidence="6" id="KW-0460">Magnesium</keyword>
<proteinExistence type="inferred from homology"/>
<dbReference type="Pfam" id="PF21180">
    <property type="entry name" value="TOP6A-Spo11_Toprim"/>
    <property type="match status" value="2"/>
</dbReference>
<name>A0A2I0WIL8_9ASPA</name>
<evidence type="ECO:0000313" key="13">
    <source>
        <dbReference type="EMBL" id="PKU75506.1"/>
    </source>
</evidence>
<feature type="domain" description="Topoisomerase 6 subunit A/Spo11 TOPRIM" evidence="12">
    <location>
        <begin position="188"/>
        <end position="226"/>
    </location>
</feature>
<keyword evidence="14" id="KW-1185">Reference proteome</keyword>
<dbReference type="GO" id="GO:0046872">
    <property type="term" value="F:metal ion binding"/>
    <property type="evidence" value="ECO:0007669"/>
    <property type="project" value="UniProtKB-KW"/>
</dbReference>
<dbReference type="InterPro" id="IPR034136">
    <property type="entry name" value="TOPRIM_Topo6A/Spo11"/>
</dbReference>
<protein>
    <recommendedName>
        <fullName evidence="4">DNA topoisomerase (ATP-hydrolyzing)</fullName>
        <ecNumber evidence="4">5.6.2.2</ecNumber>
    </recommendedName>
</protein>
<comment type="cofactor">
    <cofactor evidence="2">
        <name>Mg(2+)</name>
        <dbReference type="ChEBI" id="CHEBI:18420"/>
    </cofactor>
</comment>
<evidence type="ECO:0000256" key="8">
    <source>
        <dbReference type="ARBA" id="ARBA00023125"/>
    </source>
</evidence>
<evidence type="ECO:0000256" key="4">
    <source>
        <dbReference type="ARBA" id="ARBA00012895"/>
    </source>
</evidence>
<evidence type="ECO:0000313" key="14">
    <source>
        <dbReference type="Proteomes" id="UP000233837"/>
    </source>
</evidence>
<evidence type="ECO:0000256" key="2">
    <source>
        <dbReference type="ARBA" id="ARBA00001946"/>
    </source>
</evidence>
<feature type="active site" description="O-(5'-phospho-DNA)-tyrosine intermediate" evidence="10">
    <location>
        <position position="100"/>
    </location>
</feature>
<dbReference type="InterPro" id="IPR036388">
    <property type="entry name" value="WH-like_DNA-bd_sf"/>
</dbReference>
<dbReference type="InterPro" id="IPR002815">
    <property type="entry name" value="Spo11/TopoVI_A"/>
</dbReference>
<dbReference type="AlphaFoldDB" id="A0A2I0WIL8"/>
<evidence type="ECO:0000256" key="1">
    <source>
        <dbReference type="ARBA" id="ARBA00000185"/>
    </source>
</evidence>
<dbReference type="GO" id="GO:0042138">
    <property type="term" value="P:meiotic DNA double-strand break formation"/>
    <property type="evidence" value="ECO:0007669"/>
    <property type="project" value="TreeGrafter"/>
</dbReference>
<dbReference type="SUPFAM" id="SSF56726">
    <property type="entry name" value="DNA topoisomerase IV, alpha subunit"/>
    <property type="match status" value="1"/>
</dbReference>
<dbReference type="GO" id="GO:0003677">
    <property type="term" value="F:DNA binding"/>
    <property type="evidence" value="ECO:0007669"/>
    <property type="project" value="UniProtKB-UniRule"/>
</dbReference>
<keyword evidence="5" id="KW-0479">Metal-binding</keyword>
<dbReference type="GO" id="GO:0000228">
    <property type="term" value="C:nuclear chromosome"/>
    <property type="evidence" value="ECO:0007669"/>
    <property type="project" value="TreeGrafter"/>
</dbReference>
<dbReference type="STRING" id="906689.A0A2I0WIL8"/>
<dbReference type="GO" id="GO:0000706">
    <property type="term" value="P:meiotic DNA double-strand break processing"/>
    <property type="evidence" value="ECO:0007669"/>
    <property type="project" value="TreeGrafter"/>
</dbReference>
<gene>
    <name evidence="13" type="primary">SPO11-2</name>
    <name evidence="13" type="ORF">MA16_Dca011282</name>
</gene>
<keyword evidence="9 10" id="KW-0413">Isomerase</keyword>
<dbReference type="EMBL" id="KZ502593">
    <property type="protein sequence ID" value="PKU75506.1"/>
    <property type="molecule type" value="Genomic_DNA"/>
</dbReference>
<dbReference type="PRINTS" id="PR01550">
    <property type="entry name" value="TOP6AFAMILY"/>
</dbReference>
<evidence type="ECO:0000259" key="11">
    <source>
        <dbReference type="Pfam" id="PF04406"/>
    </source>
</evidence>
<dbReference type="Gene3D" id="1.10.10.10">
    <property type="entry name" value="Winged helix-like DNA-binding domain superfamily/Winged helix DNA-binding domain"/>
    <property type="match status" value="1"/>
</dbReference>
<dbReference type="Proteomes" id="UP000233837">
    <property type="component" value="Unassembled WGS sequence"/>
</dbReference>
<comment type="catalytic activity">
    <reaction evidence="1 10">
        <text>ATP-dependent breakage, passage and rejoining of double-stranded DNA.</text>
        <dbReference type="EC" id="5.6.2.2"/>
    </reaction>
</comment>
<reference evidence="13 14" key="2">
    <citation type="journal article" date="2017" name="Nature">
        <title>The Apostasia genome and the evolution of orchids.</title>
        <authorList>
            <person name="Zhang G.Q."/>
            <person name="Liu K.W."/>
            <person name="Li Z."/>
            <person name="Lohaus R."/>
            <person name="Hsiao Y.Y."/>
            <person name="Niu S.C."/>
            <person name="Wang J.Y."/>
            <person name="Lin Y.C."/>
            <person name="Xu Q."/>
            <person name="Chen L.J."/>
            <person name="Yoshida K."/>
            <person name="Fujiwara S."/>
            <person name="Wang Z.W."/>
            <person name="Zhang Y.Q."/>
            <person name="Mitsuda N."/>
            <person name="Wang M."/>
            <person name="Liu G.H."/>
            <person name="Pecoraro L."/>
            <person name="Huang H.X."/>
            <person name="Xiao X.J."/>
            <person name="Lin M."/>
            <person name="Wu X.Y."/>
            <person name="Wu W.L."/>
            <person name="Chen Y.Y."/>
            <person name="Chang S.B."/>
            <person name="Sakamoto S."/>
            <person name="Ohme-Takagi M."/>
            <person name="Yagi M."/>
            <person name="Zeng S.J."/>
            <person name="Shen C.Y."/>
            <person name="Yeh C.M."/>
            <person name="Luo Y.B."/>
            <person name="Tsai W.C."/>
            <person name="Van de Peer Y."/>
            <person name="Liu Z.J."/>
        </authorList>
    </citation>
    <scope>NUCLEOTIDE SEQUENCE [LARGE SCALE GENOMIC DNA]</scope>
    <source>
        <tissue evidence="13">The whole plant</tissue>
    </source>
</reference>
<dbReference type="InterPro" id="IPR013049">
    <property type="entry name" value="Spo11/TopoVI_A_N"/>
</dbReference>
<dbReference type="PROSITE" id="PS52041">
    <property type="entry name" value="TOPO_IIB"/>
    <property type="match status" value="1"/>
</dbReference>
<dbReference type="EC" id="5.6.2.2" evidence="4"/>